<dbReference type="RefSeq" id="WP_130556285.1">
    <property type="nucleotide sequence ID" value="NZ_AP028947.1"/>
</dbReference>
<dbReference type="AlphaFoldDB" id="A0AA86J759"/>
<evidence type="ECO:0000313" key="3">
    <source>
        <dbReference type="Proteomes" id="UP001329151"/>
    </source>
</evidence>
<evidence type="ECO:0000259" key="1">
    <source>
        <dbReference type="Pfam" id="PF21926"/>
    </source>
</evidence>
<feature type="domain" description="N-acyl amino acid synthase FeeM catalytic core" evidence="1">
    <location>
        <begin position="69"/>
        <end position="161"/>
    </location>
</feature>
<accession>A0AA86J759</accession>
<dbReference type="InterPro" id="IPR054597">
    <property type="entry name" value="FeeM_cat"/>
</dbReference>
<protein>
    <recommendedName>
        <fullName evidence="1">N-acyl amino acid synthase FeeM catalytic core domain-containing protein</fullName>
    </recommendedName>
</protein>
<dbReference type="EMBL" id="AP028947">
    <property type="protein sequence ID" value="BET26225.1"/>
    <property type="molecule type" value="Genomic_DNA"/>
</dbReference>
<dbReference type="KEGG" id="lto:RGQ30_17260"/>
<dbReference type="Pfam" id="PF21926">
    <property type="entry name" value="FeeM"/>
    <property type="match status" value="1"/>
</dbReference>
<dbReference type="SUPFAM" id="SSF55729">
    <property type="entry name" value="Acyl-CoA N-acyltransferases (Nat)"/>
    <property type="match status" value="1"/>
</dbReference>
<name>A0AA86J759_9BURK</name>
<dbReference type="InterPro" id="IPR016181">
    <property type="entry name" value="Acyl_CoA_acyltransferase"/>
</dbReference>
<reference evidence="2 3" key="1">
    <citation type="submission" date="2023-10" db="EMBL/GenBank/DDBJ databases">
        <title>Complete Genome Sequence of Limnobacter thiooxidans CS-K2T, Isolated from freshwater lake sediments in Bavaria, Germany.</title>
        <authorList>
            <person name="Naruki M."/>
            <person name="Watanabe A."/>
            <person name="Warashina T."/>
            <person name="Morita T."/>
            <person name="Arakawa K."/>
        </authorList>
    </citation>
    <scope>NUCLEOTIDE SEQUENCE [LARGE SCALE GENOMIC DNA]</scope>
    <source>
        <strain evidence="2 3">CS-K2</strain>
    </source>
</reference>
<evidence type="ECO:0000313" key="2">
    <source>
        <dbReference type="EMBL" id="BET26225.1"/>
    </source>
</evidence>
<organism evidence="2 3">
    <name type="scientific">Limnobacter thiooxidans</name>
    <dbReference type="NCBI Taxonomy" id="131080"/>
    <lineage>
        <taxon>Bacteria</taxon>
        <taxon>Pseudomonadati</taxon>
        <taxon>Pseudomonadota</taxon>
        <taxon>Betaproteobacteria</taxon>
        <taxon>Burkholderiales</taxon>
        <taxon>Burkholderiaceae</taxon>
        <taxon>Limnobacter</taxon>
    </lineage>
</organism>
<keyword evidence="3" id="KW-1185">Reference proteome</keyword>
<gene>
    <name evidence="2" type="ORF">RGQ30_17260</name>
</gene>
<dbReference type="Proteomes" id="UP001329151">
    <property type="component" value="Chromosome"/>
</dbReference>
<dbReference type="Gene3D" id="3.40.630.30">
    <property type="match status" value="1"/>
</dbReference>
<sequence length="237" mass="26946">MSTPSAINLLAESTTHLLPFWIAKAETDHEFELAAKARQLAYGRHLPQLGEKLGEPDDDDRCDEFAVLIAYAKLDGSCIGTVRIQISRHRPLALEHSFGLPPALREGRIAEISRLAIPARSNGLALRLMLIKAAYWYCRSNLVDRAFLCVRHPVDRQYRRFDLEDVLPSIEFIPMAHIGMIPHRIFWFDVSDIEARWLMNANPLHALYISTSHPDLLSNLQARTLLHETRGLLRSHG</sequence>
<proteinExistence type="predicted"/>